<comment type="cofactor">
    <cofactor evidence="2">
        <name>Mg(2+)</name>
        <dbReference type="ChEBI" id="CHEBI:18420"/>
    </cofactor>
</comment>
<proteinExistence type="predicted"/>
<keyword evidence="10" id="KW-0539">Nucleus</keyword>
<evidence type="ECO:0000256" key="1">
    <source>
        <dbReference type="ARBA" id="ARBA00001936"/>
    </source>
</evidence>
<dbReference type="InterPro" id="IPR051547">
    <property type="entry name" value="TDP2-like"/>
</dbReference>
<organism evidence="12 13">
    <name type="scientific">Heterodermia speciosa</name>
    <dbReference type="NCBI Taxonomy" id="116794"/>
    <lineage>
        <taxon>Eukaryota</taxon>
        <taxon>Fungi</taxon>
        <taxon>Dikarya</taxon>
        <taxon>Ascomycota</taxon>
        <taxon>Pezizomycotina</taxon>
        <taxon>Lecanoromycetes</taxon>
        <taxon>OSLEUM clade</taxon>
        <taxon>Lecanoromycetidae</taxon>
        <taxon>Caliciales</taxon>
        <taxon>Physciaceae</taxon>
        <taxon>Heterodermia</taxon>
    </lineage>
</organism>
<dbReference type="Pfam" id="PF03372">
    <property type="entry name" value="Exo_endo_phos"/>
    <property type="match status" value="1"/>
</dbReference>
<accession>A0A8H3G6M7</accession>
<evidence type="ECO:0000256" key="3">
    <source>
        <dbReference type="ARBA" id="ARBA00004322"/>
    </source>
</evidence>
<sequence>MGRDALFVDIDIPSPGCTLRVCNAHLESLALYPPLRPAQVKLASGYLRETTVDGGVMAGDFNAIEGFDVGLGESNGLRDAYLEAGGEEEAEEGWTWGMQSPHTRFPCRRMDKVLFCGKGVEVRGLERFGAGVQVEVEGTGPGQETQFVTDHLGLMADVVFVNGDA</sequence>
<dbReference type="OrthoDB" id="9975959at2759"/>
<evidence type="ECO:0000313" key="13">
    <source>
        <dbReference type="Proteomes" id="UP000664521"/>
    </source>
</evidence>
<dbReference type="InterPro" id="IPR036691">
    <property type="entry name" value="Endo/exonu/phosph_ase_sf"/>
</dbReference>
<dbReference type="GO" id="GO:0070260">
    <property type="term" value="F:5'-tyrosyl-DNA phosphodiesterase activity"/>
    <property type="evidence" value="ECO:0007669"/>
    <property type="project" value="TreeGrafter"/>
</dbReference>
<protein>
    <recommendedName>
        <fullName evidence="11">Endonuclease/exonuclease/phosphatase domain-containing protein</fullName>
    </recommendedName>
</protein>
<dbReference type="GO" id="GO:0005737">
    <property type="term" value="C:cytoplasm"/>
    <property type="evidence" value="ECO:0007669"/>
    <property type="project" value="TreeGrafter"/>
</dbReference>
<dbReference type="Proteomes" id="UP000664521">
    <property type="component" value="Unassembled WGS sequence"/>
</dbReference>
<comment type="caution">
    <text evidence="12">The sequence shown here is derived from an EMBL/GenBank/DDBJ whole genome shotgun (WGS) entry which is preliminary data.</text>
</comment>
<comment type="cofactor">
    <cofactor evidence="1">
        <name>Mn(2+)</name>
        <dbReference type="ChEBI" id="CHEBI:29035"/>
    </cofactor>
</comment>
<evidence type="ECO:0000256" key="7">
    <source>
        <dbReference type="ARBA" id="ARBA00022801"/>
    </source>
</evidence>
<evidence type="ECO:0000256" key="10">
    <source>
        <dbReference type="ARBA" id="ARBA00023242"/>
    </source>
</evidence>
<dbReference type="GO" id="GO:0004518">
    <property type="term" value="F:nuclease activity"/>
    <property type="evidence" value="ECO:0007669"/>
    <property type="project" value="UniProtKB-KW"/>
</dbReference>
<feature type="domain" description="Endonuclease/exonuclease/phosphatase" evidence="11">
    <location>
        <begin position="23"/>
        <end position="151"/>
    </location>
</feature>
<evidence type="ECO:0000259" key="11">
    <source>
        <dbReference type="Pfam" id="PF03372"/>
    </source>
</evidence>
<keyword evidence="13" id="KW-1185">Reference proteome</keyword>
<dbReference type="GO" id="GO:0003697">
    <property type="term" value="F:single-stranded DNA binding"/>
    <property type="evidence" value="ECO:0007669"/>
    <property type="project" value="TreeGrafter"/>
</dbReference>
<dbReference type="InterPro" id="IPR005135">
    <property type="entry name" value="Endo/exonuclease/phosphatase"/>
</dbReference>
<keyword evidence="8" id="KW-0460">Magnesium</keyword>
<evidence type="ECO:0000256" key="5">
    <source>
        <dbReference type="ARBA" id="ARBA00022723"/>
    </source>
</evidence>
<reference evidence="12" key="1">
    <citation type="submission" date="2021-03" db="EMBL/GenBank/DDBJ databases">
        <authorList>
            <person name="Tagirdzhanova G."/>
        </authorList>
    </citation>
    <scope>NUCLEOTIDE SEQUENCE</scope>
</reference>
<dbReference type="GO" id="GO:0046872">
    <property type="term" value="F:metal ion binding"/>
    <property type="evidence" value="ECO:0007669"/>
    <property type="project" value="UniProtKB-KW"/>
</dbReference>
<dbReference type="AlphaFoldDB" id="A0A8H3G6M7"/>
<evidence type="ECO:0000313" key="12">
    <source>
        <dbReference type="EMBL" id="CAF9935759.1"/>
    </source>
</evidence>
<dbReference type="EMBL" id="CAJPDS010000085">
    <property type="protein sequence ID" value="CAF9935759.1"/>
    <property type="molecule type" value="Genomic_DNA"/>
</dbReference>
<evidence type="ECO:0000256" key="6">
    <source>
        <dbReference type="ARBA" id="ARBA00022763"/>
    </source>
</evidence>
<keyword evidence="7" id="KW-0378">Hydrolase</keyword>
<keyword evidence="4" id="KW-0540">Nuclease</keyword>
<comment type="subcellular location">
    <subcellularLocation>
        <location evidence="3">Nucleus</location>
        <location evidence="3">PML body</location>
    </subcellularLocation>
</comment>
<evidence type="ECO:0000256" key="2">
    <source>
        <dbReference type="ARBA" id="ARBA00001946"/>
    </source>
</evidence>
<keyword evidence="6" id="KW-0227">DNA damage</keyword>
<evidence type="ECO:0000256" key="8">
    <source>
        <dbReference type="ARBA" id="ARBA00022842"/>
    </source>
</evidence>
<evidence type="ECO:0000256" key="9">
    <source>
        <dbReference type="ARBA" id="ARBA00023204"/>
    </source>
</evidence>
<dbReference type="GO" id="GO:0006302">
    <property type="term" value="P:double-strand break repair"/>
    <property type="evidence" value="ECO:0007669"/>
    <property type="project" value="TreeGrafter"/>
</dbReference>
<evidence type="ECO:0000256" key="4">
    <source>
        <dbReference type="ARBA" id="ARBA00022722"/>
    </source>
</evidence>
<dbReference type="PANTHER" id="PTHR15822">
    <property type="entry name" value="TRAF AND TNF RECEPTOR-ASSOCIATED PROTEIN"/>
    <property type="match status" value="1"/>
</dbReference>
<gene>
    <name evidence="12" type="ORF">HETSPECPRED_009896</name>
</gene>
<dbReference type="SUPFAM" id="SSF56219">
    <property type="entry name" value="DNase I-like"/>
    <property type="match status" value="1"/>
</dbReference>
<keyword evidence="9" id="KW-0234">DNA repair</keyword>
<name>A0A8H3G6M7_9LECA</name>
<dbReference type="PANTHER" id="PTHR15822:SF4">
    <property type="entry name" value="TYROSYL-DNA PHOSPHODIESTERASE 2"/>
    <property type="match status" value="1"/>
</dbReference>
<dbReference type="Gene3D" id="3.60.10.10">
    <property type="entry name" value="Endonuclease/exonuclease/phosphatase"/>
    <property type="match status" value="1"/>
</dbReference>
<keyword evidence="5" id="KW-0479">Metal-binding</keyword>